<organism evidence="1 2">
    <name type="scientific">Paenibacillus agilis</name>
    <dbReference type="NCBI Taxonomy" id="3020863"/>
    <lineage>
        <taxon>Bacteria</taxon>
        <taxon>Bacillati</taxon>
        <taxon>Bacillota</taxon>
        <taxon>Bacilli</taxon>
        <taxon>Bacillales</taxon>
        <taxon>Paenibacillaceae</taxon>
        <taxon>Paenibacillus</taxon>
    </lineage>
</organism>
<dbReference type="AlphaFoldDB" id="A0A559IW99"/>
<proteinExistence type="predicted"/>
<reference evidence="1 2" key="1">
    <citation type="submission" date="2019-07" db="EMBL/GenBank/DDBJ databases">
        <authorList>
            <person name="Kim J."/>
        </authorList>
    </citation>
    <scope>NUCLEOTIDE SEQUENCE [LARGE SCALE GENOMIC DNA]</scope>
    <source>
        <strain evidence="1 2">N4</strain>
    </source>
</reference>
<protein>
    <recommendedName>
        <fullName evidence="3">Bacteriophage SP-beta YorD domain-containing protein</fullName>
    </recommendedName>
</protein>
<evidence type="ECO:0000313" key="1">
    <source>
        <dbReference type="EMBL" id="TVX91912.1"/>
    </source>
</evidence>
<accession>A0A559IW99</accession>
<dbReference type="EMBL" id="VNJK01000001">
    <property type="protein sequence ID" value="TVX91912.1"/>
    <property type="molecule type" value="Genomic_DNA"/>
</dbReference>
<dbReference type="OrthoDB" id="2974702at2"/>
<dbReference type="RefSeq" id="WP_144986865.1">
    <property type="nucleotide sequence ID" value="NZ_VNJK01000001.1"/>
</dbReference>
<keyword evidence="2" id="KW-1185">Reference proteome</keyword>
<gene>
    <name evidence="1" type="ORF">FPZ44_01840</name>
</gene>
<evidence type="ECO:0008006" key="3">
    <source>
        <dbReference type="Google" id="ProtNLM"/>
    </source>
</evidence>
<evidence type="ECO:0000313" key="2">
    <source>
        <dbReference type="Proteomes" id="UP000318102"/>
    </source>
</evidence>
<name>A0A559IW99_9BACL</name>
<dbReference type="Proteomes" id="UP000318102">
    <property type="component" value="Unassembled WGS sequence"/>
</dbReference>
<comment type="caution">
    <text evidence="1">The sequence shown here is derived from an EMBL/GenBank/DDBJ whole genome shotgun (WGS) entry which is preliminary data.</text>
</comment>
<sequence length="180" mass="19587">MKEAFIIDPQGKYIEPTLVMDSMTGVFDIVEQVEISEGTTPPSEPRMVVTGYTVAVTMPDGLYEPIFDVAGYRAAEAAYVASYAIYQKTIAAHNPDSGVPLPLPPEQIDGTKYWRNGLTQAEIDTLQPKPQPNTVQTLGEQLVARELEVIELKAQNDAQGATLVALELRLLQLEGAGKVV</sequence>